<keyword evidence="2" id="KW-1185">Reference proteome</keyword>
<gene>
    <name evidence="1" type="ORF">KP509_08G005700</name>
</gene>
<protein>
    <submittedName>
        <fullName evidence="1">Uncharacterized protein</fullName>
    </submittedName>
</protein>
<dbReference type="AlphaFoldDB" id="A0A8T2U384"/>
<evidence type="ECO:0000313" key="2">
    <source>
        <dbReference type="Proteomes" id="UP000825935"/>
    </source>
</evidence>
<accession>A0A8T2U384</accession>
<evidence type="ECO:0000313" key="1">
    <source>
        <dbReference type="EMBL" id="KAH7430611.1"/>
    </source>
</evidence>
<reference evidence="1" key="1">
    <citation type="submission" date="2021-08" db="EMBL/GenBank/DDBJ databases">
        <title>WGS assembly of Ceratopteris richardii.</title>
        <authorList>
            <person name="Marchant D.B."/>
            <person name="Chen G."/>
            <person name="Jenkins J."/>
            <person name="Shu S."/>
            <person name="Leebens-Mack J."/>
            <person name="Grimwood J."/>
            <person name="Schmutz J."/>
            <person name="Soltis P."/>
            <person name="Soltis D."/>
            <person name="Chen Z.-H."/>
        </authorList>
    </citation>
    <scope>NUCLEOTIDE SEQUENCE</scope>
    <source>
        <strain evidence="1">Whitten #5841</strain>
        <tissue evidence="1">Leaf</tissue>
    </source>
</reference>
<comment type="caution">
    <text evidence="1">The sequence shown here is derived from an EMBL/GenBank/DDBJ whole genome shotgun (WGS) entry which is preliminary data.</text>
</comment>
<dbReference type="Proteomes" id="UP000825935">
    <property type="component" value="Chromosome 8"/>
</dbReference>
<name>A0A8T2U384_CERRI</name>
<proteinExistence type="predicted"/>
<dbReference type="EMBL" id="CM035413">
    <property type="protein sequence ID" value="KAH7430611.1"/>
    <property type="molecule type" value="Genomic_DNA"/>
</dbReference>
<organism evidence="1 2">
    <name type="scientific">Ceratopteris richardii</name>
    <name type="common">Triangle waterfern</name>
    <dbReference type="NCBI Taxonomy" id="49495"/>
    <lineage>
        <taxon>Eukaryota</taxon>
        <taxon>Viridiplantae</taxon>
        <taxon>Streptophyta</taxon>
        <taxon>Embryophyta</taxon>
        <taxon>Tracheophyta</taxon>
        <taxon>Polypodiopsida</taxon>
        <taxon>Polypodiidae</taxon>
        <taxon>Polypodiales</taxon>
        <taxon>Pteridineae</taxon>
        <taxon>Pteridaceae</taxon>
        <taxon>Parkerioideae</taxon>
        <taxon>Ceratopteris</taxon>
    </lineage>
</organism>
<sequence length="99" mass="11037">MHLRGCFYHKTQEHAAGTLPKYNPRPWLSVSSVFRYGGIRHIWVMSSSCCGHGYGFNLKTIGLVLQNQLSFKPQTARQLNCATTSLQGDIHSSFAPSLP</sequence>